<feature type="transmembrane region" description="Helical" evidence="1">
    <location>
        <begin position="28"/>
        <end position="48"/>
    </location>
</feature>
<evidence type="ECO:0000313" key="3">
    <source>
        <dbReference type="Proteomes" id="UP000238322"/>
    </source>
</evidence>
<sequence length="142" mass="14551">MNLALQKLLFILASIGLGVAIAMLSANILTGVAVGTFVLCLAVSIRISRSGQLEVESVGSIFLSFLLTVVLATAITAIYCVLITAQSPGPNRAWFATGIAAAIYGGMLAVLVSAFCGGIAVIVLLIARRQGLLPTVGPVPPR</sequence>
<reference evidence="2 3" key="1">
    <citation type="submission" date="2018-02" db="EMBL/GenBank/DDBJ databases">
        <title>Comparative genomes isolates from brazilian mangrove.</title>
        <authorList>
            <person name="Araujo J.E."/>
            <person name="Taketani R.G."/>
            <person name="Silva M.C.P."/>
            <person name="Loureco M.V."/>
            <person name="Andreote F.D."/>
        </authorList>
    </citation>
    <scope>NUCLEOTIDE SEQUENCE [LARGE SCALE GENOMIC DNA]</scope>
    <source>
        <strain evidence="2 3">Hex-1 MGV</strain>
    </source>
</reference>
<comment type="caution">
    <text evidence="2">The sequence shown here is derived from an EMBL/GenBank/DDBJ whole genome shotgun (WGS) entry which is preliminary data.</text>
</comment>
<dbReference type="RefSeq" id="WP_105329055.1">
    <property type="nucleotide sequence ID" value="NZ_PUHY01000005.1"/>
</dbReference>
<accession>A0A2S8G040</accession>
<name>A0A2S8G040_9BACT</name>
<evidence type="ECO:0000313" key="2">
    <source>
        <dbReference type="EMBL" id="PQO37807.1"/>
    </source>
</evidence>
<feature type="transmembrane region" description="Helical" evidence="1">
    <location>
        <begin position="60"/>
        <end position="87"/>
    </location>
</feature>
<protein>
    <submittedName>
        <fullName evidence="2">Uncharacterized protein</fullName>
    </submittedName>
</protein>
<keyword evidence="1" id="KW-0472">Membrane</keyword>
<feature type="transmembrane region" description="Helical" evidence="1">
    <location>
        <begin position="93"/>
        <end position="126"/>
    </location>
</feature>
<organism evidence="2 3">
    <name type="scientific">Blastopirellula marina</name>
    <dbReference type="NCBI Taxonomy" id="124"/>
    <lineage>
        <taxon>Bacteria</taxon>
        <taxon>Pseudomonadati</taxon>
        <taxon>Planctomycetota</taxon>
        <taxon>Planctomycetia</taxon>
        <taxon>Pirellulales</taxon>
        <taxon>Pirellulaceae</taxon>
        <taxon>Blastopirellula</taxon>
    </lineage>
</organism>
<dbReference type="AlphaFoldDB" id="A0A2S8G040"/>
<gene>
    <name evidence="2" type="ORF">C5Y83_07635</name>
</gene>
<keyword evidence="1" id="KW-1133">Transmembrane helix</keyword>
<dbReference type="Proteomes" id="UP000238322">
    <property type="component" value="Unassembled WGS sequence"/>
</dbReference>
<proteinExistence type="predicted"/>
<evidence type="ECO:0000256" key="1">
    <source>
        <dbReference type="SAM" id="Phobius"/>
    </source>
</evidence>
<dbReference type="EMBL" id="PUHY01000005">
    <property type="protein sequence ID" value="PQO37807.1"/>
    <property type="molecule type" value="Genomic_DNA"/>
</dbReference>
<keyword evidence="1" id="KW-0812">Transmembrane</keyword>